<dbReference type="Proteomes" id="UP000465035">
    <property type="component" value="Chromosome"/>
</dbReference>
<proteinExistence type="predicted"/>
<feature type="chain" id="PRO_5026978761" evidence="1">
    <location>
        <begin position="29"/>
        <end position="151"/>
    </location>
</feature>
<organism evidence="2 3">
    <name type="scientific">Lentilactobacillus hilgardii</name>
    <name type="common">Lactobacillus hilgardii</name>
    <dbReference type="NCBI Taxonomy" id="1588"/>
    <lineage>
        <taxon>Bacteria</taxon>
        <taxon>Bacillati</taxon>
        <taxon>Bacillota</taxon>
        <taxon>Bacilli</taxon>
        <taxon>Lactobacillales</taxon>
        <taxon>Lactobacillaceae</taxon>
        <taxon>Lentilactobacillus</taxon>
    </lineage>
</organism>
<gene>
    <name evidence="2" type="ORF">GQR93_13980</name>
</gene>
<feature type="signal peptide" evidence="1">
    <location>
        <begin position="1"/>
        <end position="28"/>
    </location>
</feature>
<dbReference type="RefSeq" id="WP_003550747.1">
    <property type="nucleotide sequence ID" value="NZ_CABKOL010000106.1"/>
</dbReference>
<dbReference type="EMBL" id="CP047121">
    <property type="protein sequence ID" value="QHB53216.1"/>
    <property type="molecule type" value="Genomic_DNA"/>
</dbReference>
<sequence>MTLTKSVLLVAATFGVGVTVLTSGNAQAATEVNPIPQVLRGSWYGKYQHVPVMYKLTKYTLQEGATVDGHWKSKPMTFHVKTAKSAKNKYSLFTVSKQANKHGYWDLKLLESKESLYFKPVKHHGKSALYKYHIDREYGKPRLDVGYFYKK</sequence>
<accession>A0A6P1E737</accession>
<evidence type="ECO:0000313" key="2">
    <source>
        <dbReference type="EMBL" id="QHB53216.1"/>
    </source>
</evidence>
<evidence type="ECO:0000313" key="3">
    <source>
        <dbReference type="Proteomes" id="UP000465035"/>
    </source>
</evidence>
<dbReference type="AlphaFoldDB" id="A0A6P1E737"/>
<protein>
    <submittedName>
        <fullName evidence="2">Uncharacterized protein</fullName>
    </submittedName>
</protein>
<name>A0A6P1E737_LENHI</name>
<reference evidence="2 3" key="1">
    <citation type="submission" date="2019-12" db="EMBL/GenBank/DDBJ databases">
        <title>Lactobacillus hilgardii FLUB.</title>
        <authorList>
            <person name="Gustaw K."/>
        </authorList>
    </citation>
    <scope>NUCLEOTIDE SEQUENCE [LARGE SCALE GENOMIC DNA]</scope>
    <source>
        <strain evidence="2 3">FLUB</strain>
    </source>
</reference>
<dbReference type="GeneID" id="69059481"/>
<keyword evidence="1" id="KW-0732">Signal</keyword>
<evidence type="ECO:0000256" key="1">
    <source>
        <dbReference type="SAM" id="SignalP"/>
    </source>
</evidence>